<dbReference type="PANTHER" id="PTHR43847">
    <property type="entry name" value="BLL3993 PROTEIN"/>
    <property type="match status" value="1"/>
</dbReference>
<dbReference type="InterPro" id="IPR052527">
    <property type="entry name" value="Metal_cation-efflux_comp"/>
</dbReference>
<dbReference type="AlphaFoldDB" id="A0A0A3JBF2"/>
<keyword evidence="7" id="KW-1185">Reference proteome</keyword>
<feature type="transmembrane region" description="Helical" evidence="5">
    <location>
        <begin position="41"/>
        <end position="62"/>
    </location>
</feature>
<reference evidence="6 7" key="1">
    <citation type="submission" date="2014-02" db="EMBL/GenBank/DDBJ databases">
        <title>Draft genome sequence of Lysinibacillus odysseyi NBRC 100172.</title>
        <authorList>
            <person name="Zhang F."/>
            <person name="Wang G."/>
            <person name="Zhang L."/>
        </authorList>
    </citation>
    <scope>NUCLEOTIDE SEQUENCE [LARGE SCALE GENOMIC DNA]</scope>
    <source>
        <strain evidence="6 7">NBRC 100172</strain>
    </source>
</reference>
<gene>
    <name evidence="6" type="ORF">CD32_12130</name>
</gene>
<evidence type="ECO:0000256" key="5">
    <source>
        <dbReference type="SAM" id="Phobius"/>
    </source>
</evidence>
<keyword evidence="2 5" id="KW-0812">Transmembrane</keyword>
<dbReference type="eggNOG" id="COG1755">
    <property type="taxonomic scope" value="Bacteria"/>
</dbReference>
<comment type="subcellular location">
    <subcellularLocation>
        <location evidence="1">Membrane</location>
        <topology evidence="1">Multi-pass membrane protein</topology>
    </subcellularLocation>
</comment>
<sequence length="177" mass="20388">MIFFIILSLVIIQRLLELVIARKNEKRMLAKGAYEVGANHYPYMIALHTGFFISLIIEVVFFDRGLSPYFLWLFILFIAVQGLRIWCLASLGPFWNTKIIILPGANVVAKGPYLYIRHPNYLIVCIEIALIPLMFGAYFTAIAFTILNLLMLSVRIPTEEKALRELTNYNEVFQPKN</sequence>
<keyword evidence="3 5" id="KW-1133">Transmembrane helix</keyword>
<dbReference type="RefSeq" id="WP_036154935.1">
    <property type="nucleotide sequence ID" value="NZ_AVCX01000005.1"/>
</dbReference>
<proteinExistence type="predicted"/>
<dbReference type="GO" id="GO:0004671">
    <property type="term" value="F:protein C-terminal S-isoprenylcysteine carboxyl O-methyltransferase activity"/>
    <property type="evidence" value="ECO:0007669"/>
    <property type="project" value="InterPro"/>
</dbReference>
<dbReference type="Gene3D" id="1.20.120.1630">
    <property type="match status" value="1"/>
</dbReference>
<feature type="transmembrane region" description="Helical" evidence="5">
    <location>
        <begin position="69"/>
        <end position="95"/>
    </location>
</feature>
<organism evidence="6 7">
    <name type="scientific">Lysinibacillus odysseyi 34hs-1 = NBRC 100172</name>
    <dbReference type="NCBI Taxonomy" id="1220589"/>
    <lineage>
        <taxon>Bacteria</taxon>
        <taxon>Bacillati</taxon>
        <taxon>Bacillota</taxon>
        <taxon>Bacilli</taxon>
        <taxon>Bacillales</taxon>
        <taxon>Bacillaceae</taxon>
        <taxon>Lysinibacillus</taxon>
    </lineage>
</organism>
<evidence type="ECO:0000256" key="3">
    <source>
        <dbReference type="ARBA" id="ARBA00022989"/>
    </source>
</evidence>
<comment type="caution">
    <text evidence="6">The sequence shown here is derived from an EMBL/GenBank/DDBJ whole genome shotgun (WGS) entry which is preliminary data.</text>
</comment>
<dbReference type="InterPro" id="IPR007269">
    <property type="entry name" value="ICMT_MeTrfase"/>
</dbReference>
<dbReference type="STRING" id="1220589.CD32_12130"/>
<dbReference type="EMBL" id="JPVP01000056">
    <property type="protein sequence ID" value="KGR84337.1"/>
    <property type="molecule type" value="Genomic_DNA"/>
</dbReference>
<dbReference type="OrthoDB" id="7203053at2"/>
<dbReference type="GO" id="GO:0016020">
    <property type="term" value="C:membrane"/>
    <property type="evidence" value="ECO:0007669"/>
    <property type="project" value="UniProtKB-SubCell"/>
</dbReference>
<protein>
    <submittedName>
        <fullName evidence="6">Isoprenylcysteine carboxyl methyltransferase</fullName>
    </submittedName>
</protein>
<dbReference type="Proteomes" id="UP000030437">
    <property type="component" value="Unassembled WGS sequence"/>
</dbReference>
<evidence type="ECO:0000256" key="2">
    <source>
        <dbReference type="ARBA" id="ARBA00022692"/>
    </source>
</evidence>
<evidence type="ECO:0000256" key="4">
    <source>
        <dbReference type="ARBA" id="ARBA00023136"/>
    </source>
</evidence>
<evidence type="ECO:0000256" key="1">
    <source>
        <dbReference type="ARBA" id="ARBA00004141"/>
    </source>
</evidence>
<accession>A0A0A3JBF2</accession>
<dbReference type="PANTHER" id="PTHR43847:SF1">
    <property type="entry name" value="BLL3993 PROTEIN"/>
    <property type="match status" value="1"/>
</dbReference>
<keyword evidence="4 5" id="KW-0472">Membrane</keyword>
<dbReference type="GO" id="GO:0032259">
    <property type="term" value="P:methylation"/>
    <property type="evidence" value="ECO:0007669"/>
    <property type="project" value="UniProtKB-KW"/>
</dbReference>
<evidence type="ECO:0000313" key="6">
    <source>
        <dbReference type="EMBL" id="KGR84337.1"/>
    </source>
</evidence>
<feature type="transmembrane region" description="Helical" evidence="5">
    <location>
        <begin position="121"/>
        <end position="154"/>
    </location>
</feature>
<keyword evidence="6" id="KW-0489">Methyltransferase</keyword>
<keyword evidence="6" id="KW-0808">Transferase</keyword>
<dbReference type="Pfam" id="PF04140">
    <property type="entry name" value="ICMT"/>
    <property type="match status" value="1"/>
</dbReference>
<name>A0A0A3JBF2_9BACI</name>
<evidence type="ECO:0000313" key="7">
    <source>
        <dbReference type="Proteomes" id="UP000030437"/>
    </source>
</evidence>